<feature type="domain" description="Anoctamin transmembrane" evidence="2">
    <location>
        <begin position="23"/>
        <end position="63"/>
    </location>
</feature>
<accession>A0AAV4V5T1</accession>
<sequence>MLSYAGSCTFLASLPGAENVSESLYQGTIILIIILEHLILSIKFGIAYAIPDVPQWVATKMAKVEFQRRDAVKHFHRNSLLKKKRKIESKSNSFESSTPSSKHPKRSSPTASLNKSEFTDKLNCSIQLSPVHNDLPKRPFITTDSRQNSSSPTGTNGTCENILEIPCETIPVIQKDMDAMSINFETPYVSTHKRVQRKLSLPQIKILKKNSSQESDSPPDAVAQSGSKKFFANASNSGSSSRFFTTLKKA</sequence>
<organism evidence="3 4">
    <name type="scientific">Caerostris extrusa</name>
    <name type="common">Bark spider</name>
    <name type="synonym">Caerostris bankana</name>
    <dbReference type="NCBI Taxonomy" id="172846"/>
    <lineage>
        <taxon>Eukaryota</taxon>
        <taxon>Metazoa</taxon>
        <taxon>Ecdysozoa</taxon>
        <taxon>Arthropoda</taxon>
        <taxon>Chelicerata</taxon>
        <taxon>Arachnida</taxon>
        <taxon>Araneae</taxon>
        <taxon>Araneomorphae</taxon>
        <taxon>Entelegynae</taxon>
        <taxon>Araneoidea</taxon>
        <taxon>Araneidae</taxon>
        <taxon>Caerostris</taxon>
    </lineage>
</organism>
<dbReference type="Proteomes" id="UP001054945">
    <property type="component" value="Unassembled WGS sequence"/>
</dbReference>
<proteinExistence type="predicted"/>
<keyword evidence="4" id="KW-1185">Reference proteome</keyword>
<protein>
    <submittedName>
        <fullName evidence="3">Anoctamin</fullName>
    </submittedName>
</protein>
<evidence type="ECO:0000259" key="2">
    <source>
        <dbReference type="Pfam" id="PF04547"/>
    </source>
</evidence>
<dbReference type="InterPro" id="IPR049452">
    <property type="entry name" value="Anoctamin_TM"/>
</dbReference>
<evidence type="ECO:0000256" key="1">
    <source>
        <dbReference type="SAM" id="MobiDB-lite"/>
    </source>
</evidence>
<gene>
    <name evidence="3" type="primary">ANO10</name>
    <name evidence="3" type="ORF">CEXT_352301</name>
</gene>
<evidence type="ECO:0000313" key="3">
    <source>
        <dbReference type="EMBL" id="GIY65294.1"/>
    </source>
</evidence>
<feature type="region of interest" description="Disordered" evidence="1">
    <location>
        <begin position="135"/>
        <end position="160"/>
    </location>
</feature>
<evidence type="ECO:0000313" key="4">
    <source>
        <dbReference type="Proteomes" id="UP001054945"/>
    </source>
</evidence>
<comment type="caution">
    <text evidence="3">The sequence shown here is derived from an EMBL/GenBank/DDBJ whole genome shotgun (WGS) entry which is preliminary data.</text>
</comment>
<reference evidence="3 4" key="1">
    <citation type="submission" date="2021-06" db="EMBL/GenBank/DDBJ databases">
        <title>Caerostris extrusa draft genome.</title>
        <authorList>
            <person name="Kono N."/>
            <person name="Arakawa K."/>
        </authorList>
    </citation>
    <scope>NUCLEOTIDE SEQUENCE [LARGE SCALE GENOMIC DNA]</scope>
</reference>
<dbReference type="AlphaFoldDB" id="A0AAV4V5T1"/>
<feature type="compositionally biased region" description="Polar residues" evidence="1">
    <location>
        <begin position="142"/>
        <end position="159"/>
    </location>
</feature>
<dbReference type="EMBL" id="BPLR01013980">
    <property type="protein sequence ID" value="GIY65294.1"/>
    <property type="molecule type" value="Genomic_DNA"/>
</dbReference>
<name>A0AAV4V5T1_CAEEX</name>
<dbReference type="Pfam" id="PF04547">
    <property type="entry name" value="Anoctamin"/>
    <property type="match status" value="1"/>
</dbReference>
<feature type="compositionally biased region" description="Low complexity" evidence="1">
    <location>
        <begin position="230"/>
        <end position="244"/>
    </location>
</feature>
<feature type="region of interest" description="Disordered" evidence="1">
    <location>
        <begin position="209"/>
        <end position="250"/>
    </location>
</feature>
<feature type="region of interest" description="Disordered" evidence="1">
    <location>
        <begin position="85"/>
        <end position="114"/>
    </location>
</feature>
<feature type="compositionally biased region" description="Polar residues" evidence="1">
    <location>
        <begin position="90"/>
        <end position="114"/>
    </location>
</feature>